<dbReference type="CDD" id="cd20802">
    <property type="entry name" value="C1_DGK_typeIV_rpt1"/>
    <property type="match status" value="1"/>
</dbReference>
<feature type="region of interest" description="Disordered" evidence="8">
    <location>
        <begin position="181"/>
        <end position="337"/>
    </location>
</feature>
<feature type="compositionally biased region" description="Basic residues" evidence="8">
    <location>
        <begin position="21"/>
        <end position="37"/>
    </location>
</feature>
<feature type="compositionally biased region" description="Basic and acidic residues" evidence="8">
    <location>
        <begin position="70"/>
        <end position="83"/>
    </location>
</feature>
<feature type="compositionally biased region" description="Low complexity" evidence="8">
    <location>
        <begin position="226"/>
        <end position="235"/>
    </location>
</feature>
<dbReference type="Gene3D" id="2.60.200.40">
    <property type="match status" value="1"/>
</dbReference>
<dbReference type="AlphaFoldDB" id="A0A7I4Y6F6"/>
<dbReference type="FunFam" id="2.60.200.40:FF:000002">
    <property type="entry name" value="Diacylglycerol kinase"/>
    <property type="match status" value="1"/>
</dbReference>
<feature type="compositionally biased region" description="Low complexity" evidence="8">
    <location>
        <begin position="268"/>
        <end position="277"/>
    </location>
</feature>
<evidence type="ECO:0000256" key="5">
    <source>
        <dbReference type="ARBA" id="ARBA00022777"/>
    </source>
</evidence>
<evidence type="ECO:0000313" key="11">
    <source>
        <dbReference type="WBParaSite" id="HCON_00059230-00002"/>
    </source>
</evidence>
<comment type="similarity">
    <text evidence="2 7">Belongs to the eukaryotic diacylglycerol kinase family.</text>
</comment>
<dbReference type="PROSITE" id="PS50146">
    <property type="entry name" value="DAGK"/>
    <property type="match status" value="1"/>
</dbReference>
<dbReference type="SUPFAM" id="SSF111331">
    <property type="entry name" value="NAD kinase/diacylglycerol kinase-like"/>
    <property type="match status" value="1"/>
</dbReference>
<reference evidence="11" key="1">
    <citation type="submission" date="2020-12" db="UniProtKB">
        <authorList>
            <consortium name="WormBaseParasite"/>
        </authorList>
    </citation>
    <scope>IDENTIFICATION</scope>
    <source>
        <strain evidence="11">MHco3</strain>
    </source>
</reference>
<sequence length="1115" mass="125109">MMLMLRKNSDDVFYPPQQRRTSSKKRAQSHKETKKQRKPTESPTPPPSQPPPPSSGDGEREQKRKRSPRKLSEALRNPREMLLRKKKSLGSTLSWDPAQPPSPAPSHSSVDQRSRIHSDGSDVLSGDDANDQDGQQKVNIEGPRFELETSCGHCSLVAEYRSELLKNEIESAVKLLARRLGSTPRSRMPLQGMPNIVVSSISSDEDDYLSSERQNSSDRTSSLQTSEASSAGSTAPPSPRFQQCTDEMNPLDSQSSQDQSPPPPPLLTIPSLLSPYPDSASPPRSNSVDLSTLRRDIELLSISSGDSPSESEFEPPTPAESVKTVRSRSHDPANAASVLRRPSRIEHLSELFRKALAKSPVVRRTAVEQERMVNKHRTSRYWLDEQIHPAEHIWLPSSGPGSSTSVDSECYVGDKDCRKTGEKRRCAACHVVAHTSCFSLLVKLNLNCKITFHDHTVKKQSLKESLDSLSMHHWVHKWRHEGRCSQCGKSFQQKMFNFQQKEKETMAVTCSWCKESYHLKHCFNREKLEERLVSECHRGQLRELVVPPNWILRLPNRHRNKHKQLSNRESKRPTRQFVVKPNDWSGGPSQPLIVFVNPKSGGNKGSKALHTLCWLLNPRQVFDITSLKGPKFGLEIYRKLVTQLRILVCGGDGTVGWVLQTLDSLNWPAYPPMAIMPLGTGNDLSRCMGWGGTFSDEPLSQLLQAIFHETTVTHLDRWRIYVSPNETCAMDTSDELSDAVQSSLPLTVMNNYFSIGADAHVALQFHHSRSANPQMLNSRLKNRIAYGGLGTIDLFKRTWKDLSEYIYLECDGVDITPRIKELKLHCILFHNITYYAGGTTPWGSEVTADSVKPSCCDGRIEVLGFTTATLAALQMGGKGERLAQCSQVSVTTYKAIPMQVDGEPCLLAPSHIHLSYHSKVPMLKREKKIACTPNLIRRNTKADKKDSQVQSTSLIVHLPVIVVGRHDYDTYKDIIDRLKETAFEIGVINLESESDLDVARALIQKLLDDHPCLPYEPSKEWRFLDYVTNAEEGTFRVSRGQERVQSVSDICNPDECLLILDDAFPSITSRSTAIGNELVFAAPVDGAQPPRTLMQRRISETLRIVLSSEAQETHL</sequence>
<evidence type="ECO:0000313" key="10">
    <source>
        <dbReference type="Proteomes" id="UP000025227"/>
    </source>
</evidence>
<feature type="compositionally biased region" description="Low complexity" evidence="8">
    <location>
        <begin position="250"/>
        <end position="259"/>
    </location>
</feature>
<keyword evidence="6 7" id="KW-0067">ATP-binding</keyword>
<feature type="compositionally biased region" description="Polar residues" evidence="8">
    <location>
        <begin position="211"/>
        <end position="225"/>
    </location>
</feature>
<feature type="domain" description="DAGKc" evidence="9">
    <location>
        <begin position="587"/>
        <end position="725"/>
    </location>
</feature>
<evidence type="ECO:0000256" key="2">
    <source>
        <dbReference type="ARBA" id="ARBA00009280"/>
    </source>
</evidence>
<dbReference type="GO" id="GO:0007200">
    <property type="term" value="P:phospholipase C-activating G protein-coupled receptor signaling pathway"/>
    <property type="evidence" value="ECO:0007669"/>
    <property type="project" value="InterPro"/>
</dbReference>
<evidence type="ECO:0000256" key="3">
    <source>
        <dbReference type="ARBA" id="ARBA00022679"/>
    </source>
</evidence>
<dbReference type="EC" id="2.7.1.107" evidence="7"/>
<evidence type="ECO:0000256" key="4">
    <source>
        <dbReference type="ARBA" id="ARBA00022741"/>
    </source>
</evidence>
<feature type="compositionally biased region" description="Basic and acidic residues" evidence="8">
    <location>
        <begin position="110"/>
        <end position="120"/>
    </location>
</feature>
<dbReference type="Gene3D" id="3.40.50.10330">
    <property type="entry name" value="Probable inorganic polyphosphate/atp-NAD kinase, domain 1"/>
    <property type="match status" value="1"/>
</dbReference>
<dbReference type="GO" id="GO:0005524">
    <property type="term" value="F:ATP binding"/>
    <property type="evidence" value="ECO:0007669"/>
    <property type="project" value="UniProtKB-KW"/>
</dbReference>
<dbReference type="InterPro" id="IPR017438">
    <property type="entry name" value="ATP-NAD_kinase_N"/>
</dbReference>
<keyword evidence="3 7" id="KW-0808">Transferase</keyword>
<dbReference type="OrthoDB" id="242257at2759"/>
<dbReference type="SMART" id="SM00046">
    <property type="entry name" value="DAGKc"/>
    <property type="match status" value="1"/>
</dbReference>
<evidence type="ECO:0000256" key="1">
    <source>
        <dbReference type="ARBA" id="ARBA00001383"/>
    </source>
</evidence>
<dbReference type="GO" id="GO:0005886">
    <property type="term" value="C:plasma membrane"/>
    <property type="evidence" value="ECO:0007669"/>
    <property type="project" value="TreeGrafter"/>
</dbReference>
<keyword evidence="5 7" id="KW-0418">Kinase</keyword>
<dbReference type="Pfam" id="PF23578">
    <property type="entry name" value="DGKI"/>
    <property type="match status" value="1"/>
</dbReference>
<dbReference type="InterPro" id="IPR001206">
    <property type="entry name" value="Diacylglycerol_kinase_cat_dom"/>
</dbReference>
<protein>
    <recommendedName>
        <fullName evidence="7">Diacylglycerol kinase</fullName>
        <shortName evidence="7">DAG kinase</shortName>
        <ecNumber evidence="7">2.7.1.107</ecNumber>
    </recommendedName>
</protein>
<dbReference type="GO" id="GO:0004143">
    <property type="term" value="F:ATP-dependent diacylglycerol kinase activity"/>
    <property type="evidence" value="ECO:0007669"/>
    <property type="project" value="UniProtKB-EC"/>
</dbReference>
<dbReference type="PANTHER" id="PTHR11255:SF80">
    <property type="entry name" value="EYE-SPECIFIC DIACYLGLYCEROL KINASE"/>
    <property type="match status" value="1"/>
</dbReference>
<accession>A0A7I4Y6F6</accession>
<dbReference type="CDD" id="cd20855">
    <property type="entry name" value="C1_DGK_typeIV_rpt2"/>
    <property type="match status" value="1"/>
</dbReference>
<comment type="catalytic activity">
    <reaction evidence="1 7">
        <text>a 1,2-diacyl-sn-glycerol + ATP = a 1,2-diacyl-sn-glycero-3-phosphate + ADP + H(+)</text>
        <dbReference type="Rhea" id="RHEA:10272"/>
        <dbReference type="ChEBI" id="CHEBI:15378"/>
        <dbReference type="ChEBI" id="CHEBI:17815"/>
        <dbReference type="ChEBI" id="CHEBI:30616"/>
        <dbReference type="ChEBI" id="CHEBI:58608"/>
        <dbReference type="ChEBI" id="CHEBI:456216"/>
        <dbReference type="EC" id="2.7.1.107"/>
    </reaction>
</comment>
<feature type="compositionally biased region" description="Low complexity" evidence="8">
    <location>
        <begin position="301"/>
        <end position="310"/>
    </location>
</feature>
<evidence type="ECO:0000256" key="7">
    <source>
        <dbReference type="RuleBase" id="RU361128"/>
    </source>
</evidence>
<dbReference type="InterPro" id="IPR016064">
    <property type="entry name" value="NAD/diacylglycerol_kinase_sf"/>
</dbReference>
<dbReference type="WBParaSite" id="HCON_00059230-00002">
    <property type="protein sequence ID" value="HCON_00059230-00002"/>
    <property type="gene ID" value="HCON_00059230"/>
</dbReference>
<dbReference type="InterPro" id="IPR000756">
    <property type="entry name" value="Diacylglycerol_kin_accessory"/>
</dbReference>
<keyword evidence="4 7" id="KW-0547">Nucleotide-binding</keyword>
<proteinExistence type="inferred from homology"/>
<feature type="compositionally biased region" description="Pro residues" evidence="8">
    <location>
        <begin position="42"/>
        <end position="54"/>
    </location>
</feature>
<dbReference type="Proteomes" id="UP000025227">
    <property type="component" value="Unplaced"/>
</dbReference>
<organism evidence="10 11">
    <name type="scientific">Haemonchus contortus</name>
    <name type="common">Barber pole worm</name>
    <dbReference type="NCBI Taxonomy" id="6289"/>
    <lineage>
        <taxon>Eukaryota</taxon>
        <taxon>Metazoa</taxon>
        <taxon>Ecdysozoa</taxon>
        <taxon>Nematoda</taxon>
        <taxon>Chromadorea</taxon>
        <taxon>Rhabditida</taxon>
        <taxon>Rhabditina</taxon>
        <taxon>Rhabditomorpha</taxon>
        <taxon>Strongyloidea</taxon>
        <taxon>Trichostrongylidae</taxon>
        <taxon>Haemonchus</taxon>
    </lineage>
</organism>
<name>A0A7I4Y6F6_HAECO</name>
<dbReference type="Pfam" id="PF00609">
    <property type="entry name" value="DAGK_acc"/>
    <property type="match status" value="1"/>
</dbReference>
<feature type="region of interest" description="Disordered" evidence="8">
    <location>
        <begin position="1"/>
        <end position="145"/>
    </location>
</feature>
<dbReference type="SMART" id="SM00045">
    <property type="entry name" value="DAGKa"/>
    <property type="match status" value="1"/>
</dbReference>
<evidence type="ECO:0000256" key="6">
    <source>
        <dbReference type="ARBA" id="ARBA00022840"/>
    </source>
</evidence>
<keyword evidence="10" id="KW-1185">Reference proteome</keyword>
<dbReference type="PANTHER" id="PTHR11255">
    <property type="entry name" value="DIACYLGLYCEROL KINASE"/>
    <property type="match status" value="1"/>
</dbReference>
<evidence type="ECO:0000256" key="8">
    <source>
        <dbReference type="SAM" id="MobiDB-lite"/>
    </source>
</evidence>
<dbReference type="Pfam" id="PF00781">
    <property type="entry name" value="DAGK_cat"/>
    <property type="match status" value="1"/>
</dbReference>
<dbReference type="InterPro" id="IPR037607">
    <property type="entry name" value="DGK"/>
</dbReference>
<dbReference type="InterPro" id="IPR056383">
    <property type="entry name" value="DGKI-like_dom"/>
</dbReference>
<evidence type="ECO:0000259" key="9">
    <source>
        <dbReference type="PROSITE" id="PS50146"/>
    </source>
</evidence>